<protein>
    <submittedName>
        <fullName evidence="1">Uncharacterized protein</fullName>
    </submittedName>
</protein>
<dbReference type="AlphaFoldDB" id="A0A6J4GZH5"/>
<evidence type="ECO:0000313" key="1">
    <source>
        <dbReference type="EMBL" id="CAA9210152.1"/>
    </source>
</evidence>
<accession>A0A6J4GZH5</accession>
<gene>
    <name evidence="1" type="ORF">AVDCRST_MAG42-832</name>
</gene>
<reference evidence="1" key="1">
    <citation type="submission" date="2020-02" db="EMBL/GenBank/DDBJ databases">
        <authorList>
            <person name="Meier V. D."/>
        </authorList>
    </citation>
    <scope>NUCLEOTIDE SEQUENCE</scope>
    <source>
        <strain evidence="1">AVDCRST_MAG42</strain>
    </source>
</reference>
<organism evidence="1">
    <name type="scientific">uncultured Chthoniobacterales bacterium</name>
    <dbReference type="NCBI Taxonomy" id="1836801"/>
    <lineage>
        <taxon>Bacteria</taxon>
        <taxon>Pseudomonadati</taxon>
        <taxon>Verrucomicrobiota</taxon>
        <taxon>Spartobacteria</taxon>
        <taxon>Chthoniobacterales</taxon>
        <taxon>environmental samples</taxon>
    </lineage>
</organism>
<sequence>CSKLQRPCSSRRAVIPTVAKRSGGIPWRSSWAEPRDVSTCARH</sequence>
<proteinExistence type="predicted"/>
<feature type="non-terminal residue" evidence="1">
    <location>
        <position position="43"/>
    </location>
</feature>
<dbReference type="EMBL" id="CADCTA010000001">
    <property type="protein sequence ID" value="CAA9210152.1"/>
    <property type="molecule type" value="Genomic_DNA"/>
</dbReference>
<feature type="non-terminal residue" evidence="1">
    <location>
        <position position="1"/>
    </location>
</feature>
<name>A0A6J4GZH5_9BACT</name>